<dbReference type="Pfam" id="PF01418">
    <property type="entry name" value="HTH_6"/>
    <property type="match status" value="1"/>
</dbReference>
<dbReference type="CDD" id="cd05013">
    <property type="entry name" value="SIS_RpiR"/>
    <property type="match status" value="1"/>
</dbReference>
<proteinExistence type="predicted"/>
<keyword evidence="1" id="KW-0805">Transcription regulation</keyword>
<feature type="domain" description="SIS" evidence="5">
    <location>
        <begin position="138"/>
        <end position="280"/>
    </location>
</feature>
<dbReference type="SUPFAM" id="SSF46689">
    <property type="entry name" value="Homeodomain-like"/>
    <property type="match status" value="1"/>
</dbReference>
<dbReference type="GO" id="GO:1901135">
    <property type="term" value="P:carbohydrate derivative metabolic process"/>
    <property type="evidence" value="ECO:0007669"/>
    <property type="project" value="InterPro"/>
</dbReference>
<keyword evidence="3" id="KW-0804">Transcription</keyword>
<dbReference type="InterPro" id="IPR001347">
    <property type="entry name" value="SIS_dom"/>
</dbReference>
<dbReference type="PROSITE" id="PS51071">
    <property type="entry name" value="HTH_RPIR"/>
    <property type="match status" value="1"/>
</dbReference>
<dbReference type="PROSITE" id="PS51464">
    <property type="entry name" value="SIS"/>
    <property type="match status" value="1"/>
</dbReference>
<dbReference type="InterPro" id="IPR009057">
    <property type="entry name" value="Homeodomain-like_sf"/>
</dbReference>
<name>A0A9W6UTM0_9ACTN</name>
<dbReference type="GO" id="GO:0003700">
    <property type="term" value="F:DNA-binding transcription factor activity"/>
    <property type="evidence" value="ECO:0007669"/>
    <property type="project" value="InterPro"/>
</dbReference>
<dbReference type="InterPro" id="IPR000281">
    <property type="entry name" value="HTH_RpiR"/>
</dbReference>
<dbReference type="PANTHER" id="PTHR30514:SF1">
    <property type="entry name" value="HTH-TYPE TRANSCRIPTIONAL REGULATOR HEXR-RELATED"/>
    <property type="match status" value="1"/>
</dbReference>
<evidence type="ECO:0000259" key="4">
    <source>
        <dbReference type="PROSITE" id="PS51071"/>
    </source>
</evidence>
<keyword evidence="2" id="KW-0238">DNA-binding</keyword>
<dbReference type="EMBL" id="BSRZ01000001">
    <property type="protein sequence ID" value="GLW61908.1"/>
    <property type="molecule type" value="Genomic_DNA"/>
</dbReference>
<dbReference type="InterPro" id="IPR036388">
    <property type="entry name" value="WH-like_DNA-bd_sf"/>
</dbReference>
<sequence>MTAQGIEDGNILQRISSKYRYLAPALRQIADLILGDPEECQTMTITQLAAAAGVAESSVSRFVREFGLVGYQDLRLRVAEAVFQSRSKGGEAGDQQVVYEGITRDDDIATIIAKIERSSQHAVRQTAARVDVDALTRAVDLIDRADSVIFCCMGSSAIAAENGVMRFMRAGKKCIFFRDQSGQIMAATNATERDVVIGISDSGHTTVVAQVLRLASEHGAATIALTSNENSPVCAHADVVLYTSSSAIGGGLYGESVTSKWGQILIVDMLYAAFAARNADAALAHLEETYTAAIQHTRS</sequence>
<evidence type="ECO:0000256" key="3">
    <source>
        <dbReference type="ARBA" id="ARBA00023163"/>
    </source>
</evidence>
<evidence type="ECO:0000256" key="1">
    <source>
        <dbReference type="ARBA" id="ARBA00023015"/>
    </source>
</evidence>
<evidence type="ECO:0000313" key="7">
    <source>
        <dbReference type="Proteomes" id="UP001165124"/>
    </source>
</evidence>
<dbReference type="Pfam" id="PF01380">
    <property type="entry name" value="SIS"/>
    <property type="match status" value="1"/>
</dbReference>
<dbReference type="Proteomes" id="UP001165124">
    <property type="component" value="Unassembled WGS sequence"/>
</dbReference>
<evidence type="ECO:0000259" key="5">
    <source>
        <dbReference type="PROSITE" id="PS51464"/>
    </source>
</evidence>
<feature type="domain" description="HTH rpiR-type" evidence="4">
    <location>
        <begin position="9"/>
        <end position="85"/>
    </location>
</feature>
<dbReference type="GO" id="GO:0097367">
    <property type="term" value="F:carbohydrate derivative binding"/>
    <property type="evidence" value="ECO:0007669"/>
    <property type="project" value="InterPro"/>
</dbReference>
<comment type="caution">
    <text evidence="6">The sequence shown here is derived from an EMBL/GenBank/DDBJ whole genome shotgun (WGS) entry which is preliminary data.</text>
</comment>
<evidence type="ECO:0000313" key="6">
    <source>
        <dbReference type="EMBL" id="GLW61908.1"/>
    </source>
</evidence>
<keyword evidence="7" id="KW-1185">Reference proteome</keyword>
<dbReference type="Gene3D" id="1.10.10.10">
    <property type="entry name" value="Winged helix-like DNA-binding domain superfamily/Winged helix DNA-binding domain"/>
    <property type="match status" value="1"/>
</dbReference>
<dbReference type="SUPFAM" id="SSF53697">
    <property type="entry name" value="SIS domain"/>
    <property type="match status" value="1"/>
</dbReference>
<accession>A0A9W6UTM0</accession>
<gene>
    <name evidence="6" type="ORF">Arub01_01520</name>
</gene>
<dbReference type="PANTHER" id="PTHR30514">
    <property type="entry name" value="GLUCOKINASE"/>
    <property type="match status" value="1"/>
</dbReference>
<dbReference type="Gene3D" id="3.40.50.10490">
    <property type="entry name" value="Glucose-6-phosphate isomerase like protein, domain 1"/>
    <property type="match status" value="1"/>
</dbReference>
<dbReference type="AlphaFoldDB" id="A0A9W6UTM0"/>
<dbReference type="RefSeq" id="WP_067913086.1">
    <property type="nucleotide sequence ID" value="NZ_BSRZ01000001.1"/>
</dbReference>
<dbReference type="InterPro" id="IPR035472">
    <property type="entry name" value="RpiR-like_SIS"/>
</dbReference>
<dbReference type="InterPro" id="IPR047640">
    <property type="entry name" value="RpiR-like"/>
</dbReference>
<organism evidence="6 7">
    <name type="scientific">Actinomadura rubrobrunea</name>
    <dbReference type="NCBI Taxonomy" id="115335"/>
    <lineage>
        <taxon>Bacteria</taxon>
        <taxon>Bacillati</taxon>
        <taxon>Actinomycetota</taxon>
        <taxon>Actinomycetes</taxon>
        <taxon>Streptosporangiales</taxon>
        <taxon>Thermomonosporaceae</taxon>
        <taxon>Actinomadura</taxon>
    </lineage>
</organism>
<dbReference type="GO" id="GO:0003677">
    <property type="term" value="F:DNA binding"/>
    <property type="evidence" value="ECO:0007669"/>
    <property type="project" value="UniProtKB-KW"/>
</dbReference>
<evidence type="ECO:0000256" key="2">
    <source>
        <dbReference type="ARBA" id="ARBA00023125"/>
    </source>
</evidence>
<protein>
    <submittedName>
        <fullName evidence="6">RpiR family transcriptional regulator</fullName>
    </submittedName>
</protein>
<reference evidence="6" key="1">
    <citation type="submission" date="2023-02" db="EMBL/GenBank/DDBJ databases">
        <title>Actinomadura rubrobrunea NBRC 14622.</title>
        <authorList>
            <person name="Ichikawa N."/>
            <person name="Sato H."/>
            <person name="Tonouchi N."/>
        </authorList>
    </citation>
    <scope>NUCLEOTIDE SEQUENCE</scope>
    <source>
        <strain evidence="6">NBRC 14622</strain>
    </source>
</reference>
<dbReference type="InterPro" id="IPR046348">
    <property type="entry name" value="SIS_dom_sf"/>
</dbReference>